<organism evidence="2 3">
    <name type="scientific">Chitinophaga nivalis</name>
    <dbReference type="NCBI Taxonomy" id="2991709"/>
    <lineage>
        <taxon>Bacteria</taxon>
        <taxon>Pseudomonadati</taxon>
        <taxon>Bacteroidota</taxon>
        <taxon>Chitinophagia</taxon>
        <taxon>Chitinophagales</taxon>
        <taxon>Chitinophagaceae</taxon>
        <taxon>Chitinophaga</taxon>
    </lineage>
</organism>
<protein>
    <submittedName>
        <fullName evidence="2">Uncharacterized protein</fullName>
    </submittedName>
</protein>
<reference evidence="2 3" key="1">
    <citation type="submission" date="2022-10" db="EMBL/GenBank/DDBJ databases">
        <title>Chitinophaga nivalis PC15 sp. nov., isolated from Pyeongchang county, South Korea.</title>
        <authorList>
            <person name="Trinh H.N."/>
        </authorList>
    </citation>
    <scope>NUCLEOTIDE SEQUENCE [LARGE SCALE GENOMIC DNA]</scope>
    <source>
        <strain evidence="2 3">PC14</strain>
    </source>
</reference>
<dbReference type="EMBL" id="JAPDNS010000002">
    <property type="protein sequence ID" value="MCW3486271.1"/>
    <property type="molecule type" value="Genomic_DNA"/>
</dbReference>
<dbReference type="Proteomes" id="UP001207742">
    <property type="component" value="Unassembled WGS sequence"/>
</dbReference>
<keyword evidence="1" id="KW-0812">Transmembrane</keyword>
<dbReference type="RefSeq" id="WP_264733087.1">
    <property type="nucleotide sequence ID" value="NZ_JAPDNR010000001.1"/>
</dbReference>
<gene>
    <name evidence="2" type="ORF">OL497_20380</name>
</gene>
<proteinExistence type="predicted"/>
<feature type="transmembrane region" description="Helical" evidence="1">
    <location>
        <begin position="6"/>
        <end position="27"/>
    </location>
</feature>
<keyword evidence="1" id="KW-1133">Transmembrane helix</keyword>
<evidence type="ECO:0000313" key="2">
    <source>
        <dbReference type="EMBL" id="MCW3486271.1"/>
    </source>
</evidence>
<feature type="transmembrane region" description="Helical" evidence="1">
    <location>
        <begin position="329"/>
        <end position="350"/>
    </location>
</feature>
<accession>A0ABT3IQN0</accession>
<sequence length="379" mass="43151">MFNNLAIDVALGLIFIYLLYSLLASILQELLARIFNTRARLLTKGLRRMLEDDDHSTELGVFGRFTFFNWIYELGWSVVYFFSPFYRSPFLKKFYAAPAITFLGENSARARPAYLSPKTFSQTIVHLLRSSNNDTYDTDSAALKAALLHNQLLLPPATRAHMEQLFEDAGQDVKQFRILLEDWFNETMTRTSGWYRKQTQTWLLVIGLGIAGSFNVDSIAIARILMKDKTVREQMVQLAASRNPGYTPITDTLIRKNMLHRDSAYYRQDTAIRIFVTDTTLIGVYAQLRNDAGEARNVLGISRQCVQDTSSGRLIIRCGYTHPYQQNGWLILAGWFITALAISLGAPFWFDLLGRVVKFRTTVPPNSTTTNNGQPQQLV</sequence>
<name>A0ABT3IQN0_9BACT</name>
<evidence type="ECO:0000313" key="3">
    <source>
        <dbReference type="Proteomes" id="UP001207742"/>
    </source>
</evidence>
<comment type="caution">
    <text evidence="2">The sequence shown here is derived from an EMBL/GenBank/DDBJ whole genome shotgun (WGS) entry which is preliminary data.</text>
</comment>
<evidence type="ECO:0000256" key="1">
    <source>
        <dbReference type="SAM" id="Phobius"/>
    </source>
</evidence>
<keyword evidence="1" id="KW-0472">Membrane</keyword>
<keyword evidence="3" id="KW-1185">Reference proteome</keyword>
<feature type="transmembrane region" description="Helical" evidence="1">
    <location>
        <begin position="202"/>
        <end position="226"/>
    </location>
</feature>